<comment type="caution">
    <text evidence="2">The sequence shown here is derived from an EMBL/GenBank/DDBJ whole genome shotgun (WGS) entry which is preliminary data.</text>
</comment>
<feature type="region of interest" description="Disordered" evidence="1">
    <location>
        <begin position="1"/>
        <end position="23"/>
    </location>
</feature>
<dbReference type="RefSeq" id="WP_062969445.1">
    <property type="nucleotide sequence ID" value="NZ_JAAXOS010000007.1"/>
</dbReference>
<dbReference type="Proteomes" id="UP000540698">
    <property type="component" value="Unassembled WGS sequence"/>
</dbReference>
<organism evidence="2 3">
    <name type="scientific">Nocardia gamkensis</name>
    <dbReference type="NCBI Taxonomy" id="352869"/>
    <lineage>
        <taxon>Bacteria</taxon>
        <taxon>Bacillati</taxon>
        <taxon>Actinomycetota</taxon>
        <taxon>Actinomycetes</taxon>
        <taxon>Mycobacteriales</taxon>
        <taxon>Nocardiaceae</taxon>
        <taxon>Nocardia</taxon>
    </lineage>
</organism>
<reference evidence="2 3" key="1">
    <citation type="submission" date="2020-04" db="EMBL/GenBank/DDBJ databases">
        <title>MicrobeNet Type strains.</title>
        <authorList>
            <person name="Nicholson A.C."/>
        </authorList>
    </citation>
    <scope>NUCLEOTIDE SEQUENCE [LARGE SCALE GENOMIC DNA]</scope>
    <source>
        <strain evidence="2 3">DSM 44956</strain>
    </source>
</reference>
<dbReference type="SUPFAM" id="SSF81606">
    <property type="entry name" value="PP2C-like"/>
    <property type="match status" value="1"/>
</dbReference>
<dbReference type="InterPro" id="IPR036457">
    <property type="entry name" value="PPM-type-like_dom_sf"/>
</dbReference>
<proteinExistence type="predicted"/>
<accession>A0A7X6R3W0</accession>
<dbReference type="AlphaFoldDB" id="A0A7X6R3W0"/>
<protein>
    <recommendedName>
        <fullName evidence="4">PPM-type phosphatase domain-containing protein</fullName>
    </recommendedName>
</protein>
<keyword evidence="3" id="KW-1185">Reference proteome</keyword>
<evidence type="ECO:0000256" key="1">
    <source>
        <dbReference type="SAM" id="MobiDB-lite"/>
    </source>
</evidence>
<dbReference type="EMBL" id="JAAXOS010000007">
    <property type="protein sequence ID" value="NKY27773.1"/>
    <property type="molecule type" value="Genomic_DNA"/>
</dbReference>
<evidence type="ECO:0008006" key="4">
    <source>
        <dbReference type="Google" id="ProtNLM"/>
    </source>
</evidence>
<sequence>MDQVQVRWRSVPKPGETDTDNEDRCDHLGGRIAMADGASRTARPDIWAELLVSSFVRDGNDPLDPVCLAALRTQWLAAVSDDDLPWYATAKIAEGGAATFLAVETDIAHRRYHARGIGDTCLLHVRGGDVLIAGPLHRVEDFGRRPALVSTVPARDTFIDHVWEHRASCEDGDALILATDAAAAYLLGAGAEVRQELVQTDLLTDTSEFADWVDYARSVGGMAPDDTTVCVVML</sequence>
<evidence type="ECO:0000313" key="3">
    <source>
        <dbReference type="Proteomes" id="UP000540698"/>
    </source>
</evidence>
<gene>
    <name evidence="2" type="ORF">HGB38_16290</name>
</gene>
<name>A0A7X6R3W0_9NOCA</name>
<evidence type="ECO:0000313" key="2">
    <source>
        <dbReference type="EMBL" id="NKY27773.1"/>
    </source>
</evidence>